<evidence type="ECO:0000256" key="12">
    <source>
        <dbReference type="ARBA" id="ARBA00023027"/>
    </source>
</evidence>
<feature type="transmembrane region" description="Helical" evidence="17">
    <location>
        <begin position="213"/>
        <end position="235"/>
    </location>
</feature>
<dbReference type="GO" id="GO:0015990">
    <property type="term" value="P:electron transport coupled proton transport"/>
    <property type="evidence" value="ECO:0007669"/>
    <property type="project" value="TreeGrafter"/>
</dbReference>
<dbReference type="GO" id="GO:0008137">
    <property type="term" value="F:NADH dehydrogenase (ubiquinone) activity"/>
    <property type="evidence" value="ECO:0007669"/>
    <property type="project" value="UniProtKB-UniRule"/>
</dbReference>
<keyword evidence="13 17" id="KW-0830">Ubiquinone</keyword>
<gene>
    <name evidence="20" type="primary">ND4</name>
</gene>
<organism evidence="20">
    <name type="scientific">Lype phaeopa</name>
    <dbReference type="NCBI Taxonomy" id="623209"/>
    <lineage>
        <taxon>Eukaryota</taxon>
        <taxon>Metazoa</taxon>
        <taxon>Ecdysozoa</taxon>
        <taxon>Arthropoda</taxon>
        <taxon>Hexapoda</taxon>
        <taxon>Insecta</taxon>
        <taxon>Pterygota</taxon>
        <taxon>Neoptera</taxon>
        <taxon>Endopterygota</taxon>
        <taxon>Trichoptera</taxon>
        <taxon>Annulipalpia</taxon>
        <taxon>Psychomyioidea</taxon>
        <taxon>Psychomyiidae</taxon>
        <taxon>Psychomyiinae</taxon>
        <taxon>Lype</taxon>
    </lineage>
</organism>
<evidence type="ECO:0000256" key="6">
    <source>
        <dbReference type="ARBA" id="ARBA00022448"/>
    </source>
</evidence>
<evidence type="ECO:0000256" key="5">
    <source>
        <dbReference type="ARBA" id="ARBA00021006"/>
    </source>
</evidence>
<comment type="subcellular location">
    <subcellularLocation>
        <location evidence="2 17">Mitochondrion membrane</location>
        <topology evidence="2 17">Multi-pass membrane protein</topology>
    </subcellularLocation>
</comment>
<feature type="transmembrane region" description="Helical" evidence="17">
    <location>
        <begin position="441"/>
        <end position="462"/>
    </location>
</feature>
<keyword evidence="14 17" id="KW-0496">Mitochondrion</keyword>
<feature type="transmembrane region" description="Helical" evidence="17">
    <location>
        <begin position="297"/>
        <end position="321"/>
    </location>
</feature>
<dbReference type="AlphaFoldDB" id="A0A7D7A5E3"/>
<evidence type="ECO:0000256" key="3">
    <source>
        <dbReference type="ARBA" id="ARBA00009025"/>
    </source>
</evidence>
<keyword evidence="12 17" id="KW-0520">NAD</keyword>
<feature type="domain" description="NADH:quinone oxidoreductase/Mrp antiporter transmembrane" evidence="18">
    <location>
        <begin position="105"/>
        <end position="387"/>
    </location>
</feature>
<evidence type="ECO:0000256" key="1">
    <source>
        <dbReference type="ARBA" id="ARBA00003257"/>
    </source>
</evidence>
<dbReference type="GO" id="GO:0003954">
    <property type="term" value="F:NADH dehydrogenase activity"/>
    <property type="evidence" value="ECO:0007669"/>
    <property type="project" value="TreeGrafter"/>
</dbReference>
<keyword evidence="15 17" id="KW-0472">Membrane</keyword>
<evidence type="ECO:0000256" key="4">
    <source>
        <dbReference type="ARBA" id="ARBA00012944"/>
    </source>
</evidence>
<comment type="similarity">
    <text evidence="3 17">Belongs to the complex I subunit 4 family.</text>
</comment>
<dbReference type="GO" id="GO:0031966">
    <property type="term" value="C:mitochondrial membrane"/>
    <property type="evidence" value="ECO:0007669"/>
    <property type="project" value="UniProtKB-SubCell"/>
</dbReference>
<evidence type="ECO:0000256" key="9">
    <source>
        <dbReference type="ARBA" id="ARBA00022967"/>
    </source>
</evidence>
<keyword evidence="6 17" id="KW-0813">Transport</keyword>
<geneLocation type="mitochondrion" evidence="20"/>
<evidence type="ECO:0000256" key="15">
    <source>
        <dbReference type="ARBA" id="ARBA00023136"/>
    </source>
</evidence>
<dbReference type="InterPro" id="IPR001750">
    <property type="entry name" value="ND/Mrp_TM"/>
</dbReference>
<dbReference type="PANTHER" id="PTHR43507">
    <property type="entry name" value="NADH-UBIQUINONE OXIDOREDUCTASE CHAIN 4"/>
    <property type="match status" value="1"/>
</dbReference>
<feature type="transmembrane region" description="Helical" evidence="17">
    <location>
        <begin position="177"/>
        <end position="201"/>
    </location>
</feature>
<dbReference type="InterPro" id="IPR000260">
    <property type="entry name" value="NADH4_N"/>
</dbReference>
<evidence type="ECO:0000256" key="16">
    <source>
        <dbReference type="ARBA" id="ARBA00049551"/>
    </source>
</evidence>
<keyword evidence="8 17" id="KW-0812">Transmembrane</keyword>
<evidence type="ECO:0000256" key="10">
    <source>
        <dbReference type="ARBA" id="ARBA00022982"/>
    </source>
</evidence>
<evidence type="ECO:0000256" key="13">
    <source>
        <dbReference type="ARBA" id="ARBA00023075"/>
    </source>
</evidence>
<dbReference type="EMBL" id="MT483681">
    <property type="protein sequence ID" value="QLY89910.1"/>
    <property type="molecule type" value="Genomic_DNA"/>
</dbReference>
<dbReference type="PRINTS" id="PR01437">
    <property type="entry name" value="NUOXDRDTASE4"/>
</dbReference>
<name>A0A7D7A5E3_9NEOP</name>
<dbReference type="Pfam" id="PF01059">
    <property type="entry name" value="Oxidored_q5_N"/>
    <property type="match status" value="1"/>
</dbReference>
<dbReference type="InterPro" id="IPR003918">
    <property type="entry name" value="NADH_UbQ_OxRdtase"/>
</dbReference>
<evidence type="ECO:0000256" key="8">
    <source>
        <dbReference type="ARBA" id="ARBA00022692"/>
    </source>
</evidence>
<keyword evidence="7 17" id="KW-0679">Respiratory chain</keyword>
<feature type="transmembrane region" description="Helical" evidence="17">
    <location>
        <begin position="137"/>
        <end position="157"/>
    </location>
</feature>
<feature type="transmembrane region" description="Helical" evidence="17">
    <location>
        <begin position="109"/>
        <end position="130"/>
    </location>
</feature>
<feature type="transmembrane region" description="Helical" evidence="17">
    <location>
        <begin position="268"/>
        <end position="291"/>
    </location>
</feature>
<comment type="function">
    <text evidence="17">Core subunit of the mitochondrial membrane respiratory chain NADH dehydrogenase (Complex I) which catalyzes electron transfer from NADH through the respiratory chain, using ubiquinone as an electron acceptor. Essential for the catalytic activity and assembly of complex I.</text>
</comment>
<feature type="transmembrane region" description="Helical" evidence="17">
    <location>
        <begin position="54"/>
        <end position="74"/>
    </location>
</feature>
<evidence type="ECO:0000259" key="18">
    <source>
        <dbReference type="Pfam" id="PF00361"/>
    </source>
</evidence>
<keyword evidence="11 17" id="KW-1133">Transmembrane helix</keyword>
<feature type="transmembrane region" description="Helical" evidence="17">
    <location>
        <begin position="7"/>
        <end position="34"/>
    </location>
</feature>
<comment type="catalytic activity">
    <reaction evidence="16 17">
        <text>a ubiquinone + NADH + 5 H(+)(in) = a ubiquinol + NAD(+) + 4 H(+)(out)</text>
        <dbReference type="Rhea" id="RHEA:29091"/>
        <dbReference type="Rhea" id="RHEA-COMP:9565"/>
        <dbReference type="Rhea" id="RHEA-COMP:9566"/>
        <dbReference type="ChEBI" id="CHEBI:15378"/>
        <dbReference type="ChEBI" id="CHEBI:16389"/>
        <dbReference type="ChEBI" id="CHEBI:17976"/>
        <dbReference type="ChEBI" id="CHEBI:57540"/>
        <dbReference type="ChEBI" id="CHEBI:57945"/>
        <dbReference type="EC" id="7.1.1.2"/>
    </reaction>
</comment>
<proteinExistence type="inferred from homology"/>
<feature type="transmembrane region" description="Helical" evidence="17">
    <location>
        <begin position="86"/>
        <end position="103"/>
    </location>
</feature>
<dbReference type="GO" id="GO:0048039">
    <property type="term" value="F:ubiquinone binding"/>
    <property type="evidence" value="ECO:0007669"/>
    <property type="project" value="TreeGrafter"/>
</dbReference>
<sequence length="463" mass="53445">MLKLLMFVMFFFFILMLDTWFLMNGLIFSLLILLLLNYSKFTYFNLSYMFSSDILSMGLMILSSLIIILMILMSEKIYLNLNYVKMFLFNNLLLLLLLFLVFLSVNIFFFYFFFEVSLIPVLLLIIGWGYQVERIQAGIYLLFYTLFLSLPMLMGLMNIFYSEDCLVMSMIMGIDNMLLYMILIMSFLVKMPMFLVHIWLLKAHVEAPISGSMILAGVMLKLGGYGMIRVMNFFFISALKLNFFFIILSLVGGVYISVMCVMQVDMKLLIAMSSVVHMSMVIGGLMTLTFLGVSGSYLIMLGHGLCSSGLFVLSNLCYERVVSRSMMLNKGMINYLPLLSLWWFLLVSSNMASPPSLNLLGEITLMISLVSYSFFFMFLLMFLSFFSSIYNLYLYAFSQHGGVVEGLMSFSLINSREYLGLFMHWFPLNIMIFKVDFLYLLVYLNSLIKMLICGIKVMFIILN</sequence>
<dbReference type="Pfam" id="PF00361">
    <property type="entry name" value="Proton_antipo_M"/>
    <property type="match status" value="1"/>
</dbReference>
<dbReference type="PANTHER" id="PTHR43507:SF20">
    <property type="entry name" value="NADH-UBIQUINONE OXIDOREDUCTASE CHAIN 4"/>
    <property type="match status" value="1"/>
</dbReference>
<evidence type="ECO:0000256" key="7">
    <source>
        <dbReference type="ARBA" id="ARBA00022660"/>
    </source>
</evidence>
<reference evidence="20" key="1">
    <citation type="submission" date="2020-05" db="EMBL/GenBank/DDBJ databases">
        <title>DNAmark Project.</title>
        <authorList>
            <person name="Leerhoei F."/>
        </authorList>
    </citation>
    <scope>NUCLEOTIDE SEQUENCE</scope>
    <source>
        <strain evidence="20">DM1313</strain>
    </source>
</reference>
<dbReference type="EC" id="7.1.1.2" evidence="4 17"/>
<evidence type="ECO:0000256" key="11">
    <source>
        <dbReference type="ARBA" id="ARBA00022989"/>
    </source>
</evidence>
<keyword evidence="9" id="KW-1278">Translocase</keyword>
<evidence type="ECO:0000256" key="14">
    <source>
        <dbReference type="ARBA" id="ARBA00023128"/>
    </source>
</evidence>
<feature type="transmembrane region" description="Helical" evidence="17">
    <location>
        <begin position="241"/>
        <end position="261"/>
    </location>
</feature>
<evidence type="ECO:0000313" key="20">
    <source>
        <dbReference type="EMBL" id="QLY89910.1"/>
    </source>
</evidence>
<feature type="transmembrane region" description="Helical" evidence="17">
    <location>
        <begin position="333"/>
        <end position="352"/>
    </location>
</feature>
<protein>
    <recommendedName>
        <fullName evidence="5 17">NADH-ubiquinone oxidoreductase chain 4</fullName>
        <ecNumber evidence="4 17">7.1.1.2</ecNumber>
    </recommendedName>
</protein>
<accession>A0A7D7A5E3</accession>
<evidence type="ECO:0000256" key="2">
    <source>
        <dbReference type="ARBA" id="ARBA00004225"/>
    </source>
</evidence>
<keyword evidence="10 17" id="KW-0249">Electron transport</keyword>
<feature type="domain" description="NADH:ubiquinone oxidoreductase chain 4 N-terminal" evidence="19">
    <location>
        <begin position="1"/>
        <end position="100"/>
    </location>
</feature>
<evidence type="ECO:0000259" key="19">
    <source>
        <dbReference type="Pfam" id="PF01059"/>
    </source>
</evidence>
<evidence type="ECO:0000256" key="17">
    <source>
        <dbReference type="RuleBase" id="RU003297"/>
    </source>
</evidence>
<feature type="transmembrane region" description="Helical" evidence="17">
    <location>
        <begin position="372"/>
        <end position="397"/>
    </location>
</feature>
<comment type="function">
    <text evidence="1">Core subunit of the mitochondrial membrane respiratory chain NADH dehydrogenase (Complex I) that is believed to belong to the minimal assembly required for catalysis. Complex I functions in the transfer of electrons from NADH to the respiratory chain. The immediate electron acceptor for the enzyme is believed to be ubiquinone.</text>
</comment>
<dbReference type="GO" id="GO:0042773">
    <property type="term" value="P:ATP synthesis coupled electron transport"/>
    <property type="evidence" value="ECO:0007669"/>
    <property type="project" value="InterPro"/>
</dbReference>